<dbReference type="Proteomes" id="UP000294593">
    <property type="component" value="Unassembled WGS sequence"/>
</dbReference>
<keyword evidence="1" id="KW-0732">Signal</keyword>
<name>A0A4V3CWC5_9BURK</name>
<reference evidence="3 4" key="1">
    <citation type="submission" date="2019-03" db="EMBL/GenBank/DDBJ databases">
        <title>Genomic Encyclopedia of Type Strains, Phase IV (KMG-IV): sequencing the most valuable type-strain genomes for metagenomic binning, comparative biology and taxonomic classification.</title>
        <authorList>
            <person name="Goeker M."/>
        </authorList>
    </citation>
    <scope>NUCLEOTIDE SEQUENCE [LARGE SCALE GENOMIC DNA]</scope>
    <source>
        <strain evidence="3 4">DSM 11901</strain>
    </source>
</reference>
<dbReference type="Pfam" id="PF07589">
    <property type="entry name" value="PEP-CTERM"/>
    <property type="match status" value="1"/>
</dbReference>
<dbReference type="NCBIfam" id="TIGR02595">
    <property type="entry name" value="PEP_CTERM"/>
    <property type="match status" value="1"/>
</dbReference>
<dbReference type="InterPro" id="IPR013424">
    <property type="entry name" value="Ice-binding_C"/>
</dbReference>
<feature type="chain" id="PRO_5020715488" evidence="1">
    <location>
        <begin position="21"/>
        <end position="205"/>
    </location>
</feature>
<evidence type="ECO:0000313" key="4">
    <source>
        <dbReference type="Proteomes" id="UP000294593"/>
    </source>
</evidence>
<organism evidence="3 4">
    <name type="scientific">Aquabacterium commune</name>
    <dbReference type="NCBI Taxonomy" id="70586"/>
    <lineage>
        <taxon>Bacteria</taxon>
        <taxon>Pseudomonadati</taxon>
        <taxon>Pseudomonadota</taxon>
        <taxon>Betaproteobacteria</taxon>
        <taxon>Burkholderiales</taxon>
        <taxon>Aquabacterium</taxon>
    </lineage>
</organism>
<proteinExistence type="predicted"/>
<dbReference type="AlphaFoldDB" id="A0A4V3CWC5"/>
<protein>
    <submittedName>
        <fullName evidence="3">Putative secreted protein with PEP-CTERM sorting signal</fullName>
    </submittedName>
</protein>
<dbReference type="RefSeq" id="WP_208110708.1">
    <property type="nucleotide sequence ID" value="NZ_SNXW01000002.1"/>
</dbReference>
<gene>
    <name evidence="3" type="ORF">EV672_102168</name>
</gene>
<feature type="signal peptide" evidence="1">
    <location>
        <begin position="1"/>
        <end position="20"/>
    </location>
</feature>
<evidence type="ECO:0000259" key="2">
    <source>
        <dbReference type="Pfam" id="PF07589"/>
    </source>
</evidence>
<keyword evidence="4" id="KW-1185">Reference proteome</keyword>
<sequence length="205" mass="20471">MKFNLIAAAALMAASVSAQAAVITTSLDSIAGATVIGFENFDGFVIADGGVNLGQGVSLGADYDAELSPAVRDLGTNGAWSFGLNGFAASGTNGSLYFTFDSLRSGVSAFVSHNGGGSLLVEAFGLGGALLESTTVTFASSLGIDSYDEGTTIGFLRNSTDIASVRFTGVGAVVDNVAAVPEPTSLALLAAALGVVGFAARRRQA</sequence>
<feature type="domain" description="Ice-binding protein C-terminal" evidence="2">
    <location>
        <begin position="179"/>
        <end position="203"/>
    </location>
</feature>
<evidence type="ECO:0000256" key="1">
    <source>
        <dbReference type="SAM" id="SignalP"/>
    </source>
</evidence>
<comment type="caution">
    <text evidence="3">The sequence shown here is derived from an EMBL/GenBank/DDBJ whole genome shotgun (WGS) entry which is preliminary data.</text>
</comment>
<evidence type="ECO:0000313" key="3">
    <source>
        <dbReference type="EMBL" id="TDP85818.1"/>
    </source>
</evidence>
<accession>A0A4V3CWC5</accession>
<dbReference type="EMBL" id="SNXW01000002">
    <property type="protein sequence ID" value="TDP85818.1"/>
    <property type="molecule type" value="Genomic_DNA"/>
</dbReference>